<proteinExistence type="predicted"/>
<accession>A0A6A4R3U2</accession>
<dbReference type="AlphaFoldDB" id="A0A6A4R3U2"/>
<organism evidence="1 2">
    <name type="scientific">Lupinus albus</name>
    <name type="common">White lupine</name>
    <name type="synonym">Lupinus termis</name>
    <dbReference type="NCBI Taxonomy" id="3870"/>
    <lineage>
        <taxon>Eukaryota</taxon>
        <taxon>Viridiplantae</taxon>
        <taxon>Streptophyta</taxon>
        <taxon>Embryophyta</taxon>
        <taxon>Tracheophyta</taxon>
        <taxon>Spermatophyta</taxon>
        <taxon>Magnoliopsida</taxon>
        <taxon>eudicotyledons</taxon>
        <taxon>Gunneridae</taxon>
        <taxon>Pentapetalae</taxon>
        <taxon>rosids</taxon>
        <taxon>fabids</taxon>
        <taxon>Fabales</taxon>
        <taxon>Fabaceae</taxon>
        <taxon>Papilionoideae</taxon>
        <taxon>50 kb inversion clade</taxon>
        <taxon>genistoids sensu lato</taxon>
        <taxon>core genistoids</taxon>
        <taxon>Genisteae</taxon>
        <taxon>Lupinus</taxon>
    </lineage>
</organism>
<keyword evidence="2" id="KW-1185">Reference proteome</keyword>
<evidence type="ECO:0000313" key="1">
    <source>
        <dbReference type="EMBL" id="KAE9620202.1"/>
    </source>
</evidence>
<dbReference type="OrthoDB" id="1749484at2759"/>
<reference evidence="2" key="1">
    <citation type="journal article" date="2020" name="Nat. Commun.">
        <title>Genome sequence of the cluster root forming white lupin.</title>
        <authorList>
            <person name="Hufnagel B."/>
            <person name="Marques A."/>
            <person name="Soriano A."/>
            <person name="Marques L."/>
            <person name="Divol F."/>
            <person name="Doumas P."/>
            <person name="Sallet E."/>
            <person name="Mancinotti D."/>
            <person name="Carrere S."/>
            <person name="Marande W."/>
            <person name="Arribat S."/>
            <person name="Keller J."/>
            <person name="Huneau C."/>
            <person name="Blein T."/>
            <person name="Aime D."/>
            <person name="Laguerre M."/>
            <person name="Taylor J."/>
            <person name="Schubert V."/>
            <person name="Nelson M."/>
            <person name="Geu-Flores F."/>
            <person name="Crespi M."/>
            <person name="Gallardo-Guerrero K."/>
            <person name="Delaux P.-M."/>
            <person name="Salse J."/>
            <person name="Berges H."/>
            <person name="Guyot R."/>
            <person name="Gouzy J."/>
            <person name="Peret B."/>
        </authorList>
    </citation>
    <scope>NUCLEOTIDE SEQUENCE [LARGE SCALE GENOMIC DNA]</scope>
    <source>
        <strain evidence="2">cv. Amiga</strain>
    </source>
</reference>
<sequence>MLSASKFSCYRKESHPRIRGSHNKGMGDIFYGGDDCEEMKNYMYKEDVLECMRKETELKAFKRSQKKKQGCIFGCFEFFKLFFGCTNL</sequence>
<comment type="caution">
    <text evidence="1">The sequence shown here is derived from an EMBL/GenBank/DDBJ whole genome shotgun (WGS) entry which is preliminary data.</text>
</comment>
<name>A0A6A4R3U2_LUPAL</name>
<evidence type="ECO:0000313" key="2">
    <source>
        <dbReference type="Proteomes" id="UP000447434"/>
    </source>
</evidence>
<dbReference type="EMBL" id="WOCE01000001">
    <property type="protein sequence ID" value="KAE9620202.1"/>
    <property type="molecule type" value="Genomic_DNA"/>
</dbReference>
<protein>
    <submittedName>
        <fullName evidence="1">Uncharacterized protein</fullName>
    </submittedName>
</protein>
<gene>
    <name evidence="1" type="ORF">Lalb_Chr01g0000651</name>
</gene>
<dbReference type="Proteomes" id="UP000447434">
    <property type="component" value="Chromosome 1"/>
</dbReference>